<keyword evidence="3" id="KW-0964">Secreted</keyword>
<keyword evidence="7" id="KW-0325">Glycoprotein</keyword>
<evidence type="ECO:0000256" key="1">
    <source>
        <dbReference type="ARBA" id="ARBA00004613"/>
    </source>
</evidence>
<dbReference type="SMART" id="SM00204">
    <property type="entry name" value="TGFB"/>
    <property type="match status" value="1"/>
</dbReference>
<organism evidence="10 11">
    <name type="scientific">Petrolisthes cinctipes</name>
    <name type="common">Flat porcelain crab</name>
    <dbReference type="NCBI Taxonomy" id="88211"/>
    <lineage>
        <taxon>Eukaryota</taxon>
        <taxon>Metazoa</taxon>
        <taxon>Ecdysozoa</taxon>
        <taxon>Arthropoda</taxon>
        <taxon>Crustacea</taxon>
        <taxon>Multicrustacea</taxon>
        <taxon>Malacostraca</taxon>
        <taxon>Eumalacostraca</taxon>
        <taxon>Eucarida</taxon>
        <taxon>Decapoda</taxon>
        <taxon>Pleocyemata</taxon>
        <taxon>Anomura</taxon>
        <taxon>Galatheoidea</taxon>
        <taxon>Porcellanidae</taxon>
        <taxon>Petrolisthes</taxon>
    </lineage>
</organism>
<keyword evidence="6" id="KW-1015">Disulfide bond</keyword>
<proteinExistence type="inferred from homology"/>
<dbReference type="InterPro" id="IPR001839">
    <property type="entry name" value="TGF-b_C"/>
</dbReference>
<keyword evidence="5 8" id="KW-0339">Growth factor</keyword>
<evidence type="ECO:0000256" key="7">
    <source>
        <dbReference type="ARBA" id="ARBA00023180"/>
    </source>
</evidence>
<dbReference type="PROSITE" id="PS51362">
    <property type="entry name" value="TGF_BETA_2"/>
    <property type="match status" value="1"/>
</dbReference>
<dbReference type="Proteomes" id="UP001286313">
    <property type="component" value="Unassembled WGS sequence"/>
</dbReference>
<evidence type="ECO:0000313" key="11">
    <source>
        <dbReference type="Proteomes" id="UP001286313"/>
    </source>
</evidence>
<dbReference type="InterPro" id="IPR017948">
    <property type="entry name" value="TGFb_CS"/>
</dbReference>
<dbReference type="InterPro" id="IPR029034">
    <property type="entry name" value="Cystine-knot_cytokine"/>
</dbReference>
<dbReference type="EMBL" id="JAWQEG010000624">
    <property type="protein sequence ID" value="KAK3887514.1"/>
    <property type="molecule type" value="Genomic_DNA"/>
</dbReference>
<accession>A0AAE1KWH9</accession>
<keyword evidence="11" id="KW-1185">Reference proteome</keyword>
<evidence type="ECO:0000313" key="10">
    <source>
        <dbReference type="EMBL" id="KAK3887514.1"/>
    </source>
</evidence>
<dbReference type="FunFam" id="2.10.90.10:FF:000001">
    <property type="entry name" value="Bone morphogenetic protein 4"/>
    <property type="match status" value="1"/>
</dbReference>
<dbReference type="PANTHER" id="PTHR11848">
    <property type="entry name" value="TGF-BETA FAMILY"/>
    <property type="match status" value="1"/>
</dbReference>
<dbReference type="GO" id="GO:0005615">
    <property type="term" value="C:extracellular space"/>
    <property type="evidence" value="ECO:0007669"/>
    <property type="project" value="TreeGrafter"/>
</dbReference>
<dbReference type="PROSITE" id="PS00250">
    <property type="entry name" value="TGF_BETA_1"/>
    <property type="match status" value="1"/>
</dbReference>
<evidence type="ECO:0000256" key="4">
    <source>
        <dbReference type="ARBA" id="ARBA00022729"/>
    </source>
</evidence>
<dbReference type="PANTHER" id="PTHR11848:SF263">
    <property type="entry name" value="PROTEIN DECAPENTAPLEGIC"/>
    <property type="match status" value="1"/>
</dbReference>
<reference evidence="10" key="1">
    <citation type="submission" date="2023-10" db="EMBL/GenBank/DDBJ databases">
        <title>Genome assemblies of two species of porcelain crab, Petrolisthes cinctipes and Petrolisthes manimaculis (Anomura: Porcellanidae).</title>
        <authorList>
            <person name="Angst P."/>
        </authorList>
    </citation>
    <scope>NUCLEOTIDE SEQUENCE</scope>
    <source>
        <strain evidence="10">PB745_01</strain>
        <tissue evidence="10">Gill</tissue>
    </source>
</reference>
<dbReference type="GO" id="GO:0005125">
    <property type="term" value="F:cytokine activity"/>
    <property type="evidence" value="ECO:0007669"/>
    <property type="project" value="TreeGrafter"/>
</dbReference>
<evidence type="ECO:0000256" key="2">
    <source>
        <dbReference type="ARBA" id="ARBA00006656"/>
    </source>
</evidence>
<sequence length="167" mass="17654">MGGSRRDVVGRVNPHTHALRTNELPYAHSLLQNSMTNEASSNSIHVSHPWSGDGGRGCGRRNMAVDFRALGWHAWIVAPATFNAFYCAGTCPSPLAPHLAGSNHARLQALLHSLLPGGGGVGGNGGVPSPCCVPQGLDGVTILMVDEMDRFVLRTFPELVVTSCTCQ</sequence>
<dbReference type="SUPFAM" id="SSF57501">
    <property type="entry name" value="Cystine-knot cytokines"/>
    <property type="match status" value="1"/>
</dbReference>
<dbReference type="Gene3D" id="2.10.90.10">
    <property type="entry name" value="Cystine-knot cytokines"/>
    <property type="match status" value="1"/>
</dbReference>
<dbReference type="AlphaFoldDB" id="A0AAE1KWH9"/>
<comment type="similarity">
    <text evidence="2 8">Belongs to the TGF-beta family.</text>
</comment>
<name>A0AAE1KWH9_PETCI</name>
<feature type="domain" description="TGF-beta family profile" evidence="9">
    <location>
        <begin position="36"/>
        <end position="167"/>
    </location>
</feature>
<evidence type="ECO:0000256" key="6">
    <source>
        <dbReference type="ARBA" id="ARBA00023157"/>
    </source>
</evidence>
<dbReference type="GO" id="GO:0008083">
    <property type="term" value="F:growth factor activity"/>
    <property type="evidence" value="ECO:0007669"/>
    <property type="project" value="UniProtKB-KW"/>
</dbReference>
<protein>
    <recommendedName>
        <fullName evidence="9">TGF-beta family profile domain-containing protein</fullName>
    </recommendedName>
</protein>
<dbReference type="InterPro" id="IPR015615">
    <property type="entry name" value="TGF-beta-rel"/>
</dbReference>
<keyword evidence="4" id="KW-0732">Signal</keyword>
<evidence type="ECO:0000256" key="8">
    <source>
        <dbReference type="RuleBase" id="RU000354"/>
    </source>
</evidence>
<dbReference type="Pfam" id="PF00019">
    <property type="entry name" value="TGF_beta"/>
    <property type="match status" value="1"/>
</dbReference>
<gene>
    <name evidence="10" type="ORF">Pcinc_008393</name>
</gene>
<evidence type="ECO:0000259" key="9">
    <source>
        <dbReference type="PROSITE" id="PS51362"/>
    </source>
</evidence>
<comment type="caution">
    <text evidence="10">The sequence shown here is derived from an EMBL/GenBank/DDBJ whole genome shotgun (WGS) entry which is preliminary data.</text>
</comment>
<evidence type="ECO:0000256" key="3">
    <source>
        <dbReference type="ARBA" id="ARBA00022525"/>
    </source>
</evidence>
<comment type="subcellular location">
    <subcellularLocation>
        <location evidence="1">Secreted</location>
    </subcellularLocation>
</comment>
<evidence type="ECO:0000256" key="5">
    <source>
        <dbReference type="ARBA" id="ARBA00023030"/>
    </source>
</evidence>